<dbReference type="AlphaFoldDB" id="A0A1J1IVP2"/>
<sequence length="161" mass="18990">MEIFRIIINQPSHEYKMKQNISNPFIRQAYYLPMCKLKCRKKSKSRVDLKSNFRFKNQFIREMGRRTEENEYLQDALLRSYSFPTFFPRLSLITFQHFSFLVSIFAKKKESELFLPEVIENANTRELRGGMACLTALNAQLVKFGCGEVVPDAKLLIFNML</sequence>
<protein>
    <submittedName>
        <fullName evidence="1">CLUMA_CG017375, isoform A</fullName>
    </submittedName>
</protein>
<evidence type="ECO:0000313" key="2">
    <source>
        <dbReference type="Proteomes" id="UP000183832"/>
    </source>
</evidence>
<accession>A0A1J1IVP2</accession>
<dbReference type="EMBL" id="CVRI01000063">
    <property type="protein sequence ID" value="CRL04277.1"/>
    <property type="molecule type" value="Genomic_DNA"/>
</dbReference>
<dbReference type="Proteomes" id="UP000183832">
    <property type="component" value="Unassembled WGS sequence"/>
</dbReference>
<gene>
    <name evidence="1" type="ORF">CLUMA_CG017375</name>
</gene>
<organism evidence="1 2">
    <name type="scientific">Clunio marinus</name>
    <dbReference type="NCBI Taxonomy" id="568069"/>
    <lineage>
        <taxon>Eukaryota</taxon>
        <taxon>Metazoa</taxon>
        <taxon>Ecdysozoa</taxon>
        <taxon>Arthropoda</taxon>
        <taxon>Hexapoda</taxon>
        <taxon>Insecta</taxon>
        <taxon>Pterygota</taxon>
        <taxon>Neoptera</taxon>
        <taxon>Endopterygota</taxon>
        <taxon>Diptera</taxon>
        <taxon>Nematocera</taxon>
        <taxon>Chironomoidea</taxon>
        <taxon>Chironomidae</taxon>
        <taxon>Clunio</taxon>
    </lineage>
</organism>
<keyword evidence="2" id="KW-1185">Reference proteome</keyword>
<reference evidence="1 2" key="1">
    <citation type="submission" date="2015-04" db="EMBL/GenBank/DDBJ databases">
        <authorList>
            <person name="Syromyatnikov M.Y."/>
            <person name="Popov V.N."/>
        </authorList>
    </citation>
    <scope>NUCLEOTIDE SEQUENCE [LARGE SCALE GENOMIC DNA]</scope>
</reference>
<proteinExistence type="predicted"/>
<name>A0A1J1IVP2_9DIPT</name>
<evidence type="ECO:0000313" key="1">
    <source>
        <dbReference type="EMBL" id="CRL04277.1"/>
    </source>
</evidence>